<keyword evidence="2" id="KW-1185">Reference proteome</keyword>
<organism evidence="1 2">
    <name type="scientific">Zunongwangia endophytica</name>
    <dbReference type="NCBI Taxonomy" id="1808945"/>
    <lineage>
        <taxon>Bacteria</taxon>
        <taxon>Pseudomonadati</taxon>
        <taxon>Bacteroidota</taxon>
        <taxon>Flavobacteriia</taxon>
        <taxon>Flavobacteriales</taxon>
        <taxon>Flavobacteriaceae</taxon>
        <taxon>Zunongwangia</taxon>
    </lineage>
</organism>
<dbReference type="EMBL" id="JBHSAS010000006">
    <property type="protein sequence ID" value="MFC4027248.1"/>
    <property type="molecule type" value="Genomic_DNA"/>
</dbReference>
<comment type="caution">
    <text evidence="1">The sequence shown here is derived from an EMBL/GenBank/DDBJ whole genome shotgun (WGS) entry which is preliminary data.</text>
</comment>
<sequence>MRKVKSLGLRNRLQQLKDRYDLSALDLEVLRKVQKYQIKSICCTTDGGFDKETGEFYTEERTLNYKVKIVYQKEPNSKLDIVLLKAEEAEHEDFFKFPKKTVKLNKAV</sequence>
<reference evidence="2" key="1">
    <citation type="journal article" date="2019" name="Int. J. Syst. Evol. Microbiol.">
        <title>The Global Catalogue of Microorganisms (GCM) 10K type strain sequencing project: providing services to taxonomists for standard genome sequencing and annotation.</title>
        <authorList>
            <consortium name="The Broad Institute Genomics Platform"/>
            <consortium name="The Broad Institute Genome Sequencing Center for Infectious Disease"/>
            <person name="Wu L."/>
            <person name="Ma J."/>
        </authorList>
    </citation>
    <scope>NUCLEOTIDE SEQUENCE [LARGE SCALE GENOMIC DNA]</scope>
    <source>
        <strain evidence="2">CECT 9128</strain>
    </source>
</reference>
<dbReference type="Proteomes" id="UP001595793">
    <property type="component" value="Unassembled WGS sequence"/>
</dbReference>
<proteinExistence type="predicted"/>
<name>A0ABV8H5W5_9FLAO</name>
<protein>
    <submittedName>
        <fullName evidence="1">Uncharacterized protein</fullName>
    </submittedName>
</protein>
<gene>
    <name evidence="1" type="ORF">ACFOS1_07520</name>
</gene>
<evidence type="ECO:0000313" key="1">
    <source>
        <dbReference type="EMBL" id="MFC4027248.1"/>
    </source>
</evidence>
<accession>A0ABV8H5W5</accession>
<dbReference type="RefSeq" id="WP_290234606.1">
    <property type="nucleotide sequence ID" value="NZ_JAUFPZ010000002.1"/>
</dbReference>
<evidence type="ECO:0000313" key="2">
    <source>
        <dbReference type="Proteomes" id="UP001595793"/>
    </source>
</evidence>